<name>A0A091BC55_9GAMM</name>
<protein>
    <submittedName>
        <fullName evidence="1">Uncharacterized protein</fullName>
    </submittedName>
</protein>
<dbReference type="eggNOG" id="ENOG5030MZ2">
    <property type="taxonomic scope" value="Bacteria"/>
</dbReference>
<evidence type="ECO:0000313" key="2">
    <source>
        <dbReference type="Proteomes" id="UP000029391"/>
    </source>
</evidence>
<dbReference type="Proteomes" id="UP000029391">
    <property type="component" value="Unassembled WGS sequence"/>
</dbReference>
<sequence>MATRYFIRLTDPERARGEDPDLAFRSQGAEGFAAELQEALRTPVLFERWRAKQDDPDEVDPSLGATDPAATVTGRDEHLDVWLEATTSLPGTLFKQRMRWLAGNQWSLTDVKSV</sequence>
<dbReference type="EMBL" id="AWXU01000041">
    <property type="protein sequence ID" value="KFN49102.1"/>
    <property type="molecule type" value="Genomic_DNA"/>
</dbReference>
<organism evidence="1 2">
    <name type="scientific">Arenimonas composti TR7-09 = DSM 18010</name>
    <dbReference type="NCBI Taxonomy" id="1121013"/>
    <lineage>
        <taxon>Bacteria</taxon>
        <taxon>Pseudomonadati</taxon>
        <taxon>Pseudomonadota</taxon>
        <taxon>Gammaproteobacteria</taxon>
        <taxon>Lysobacterales</taxon>
        <taxon>Lysobacteraceae</taxon>
        <taxon>Arenimonas</taxon>
    </lineage>
</organism>
<gene>
    <name evidence="1" type="ORF">P873_12480</name>
</gene>
<dbReference type="AlphaFoldDB" id="A0A091BC55"/>
<dbReference type="OrthoDB" id="5985451at2"/>
<dbReference type="RefSeq" id="WP_026816327.1">
    <property type="nucleotide sequence ID" value="NZ_AUFF01000002.1"/>
</dbReference>
<dbReference type="STRING" id="1121013.GCA_000426365_00886"/>
<proteinExistence type="predicted"/>
<evidence type="ECO:0000313" key="1">
    <source>
        <dbReference type="EMBL" id="KFN49102.1"/>
    </source>
</evidence>
<reference evidence="1 2" key="1">
    <citation type="submission" date="2013-09" db="EMBL/GenBank/DDBJ databases">
        <title>Genome sequencing of Arenimonas composti.</title>
        <authorList>
            <person name="Chen F."/>
            <person name="Wang G."/>
        </authorList>
    </citation>
    <scope>NUCLEOTIDE SEQUENCE [LARGE SCALE GENOMIC DNA]</scope>
    <source>
        <strain evidence="1 2">TR7-09</strain>
    </source>
</reference>
<keyword evidence="2" id="KW-1185">Reference proteome</keyword>
<accession>A0A091BC55</accession>
<comment type="caution">
    <text evidence="1">The sequence shown here is derived from an EMBL/GenBank/DDBJ whole genome shotgun (WGS) entry which is preliminary data.</text>
</comment>